<keyword evidence="4" id="KW-0009">Actin-binding</keyword>
<evidence type="ECO:0000256" key="4">
    <source>
        <dbReference type="ARBA" id="ARBA00023203"/>
    </source>
</evidence>
<evidence type="ECO:0000256" key="1">
    <source>
        <dbReference type="ARBA" id="ARBA00004245"/>
    </source>
</evidence>
<dbReference type="GO" id="GO:0003779">
    <property type="term" value="F:actin binding"/>
    <property type="evidence" value="ECO:0007669"/>
    <property type="project" value="UniProtKB-KW"/>
</dbReference>
<comment type="similarity">
    <text evidence="2">Belongs to the ARPC3 family.</text>
</comment>
<dbReference type="GO" id="GO:0030833">
    <property type="term" value="P:regulation of actin filament polymerization"/>
    <property type="evidence" value="ECO:0007669"/>
    <property type="project" value="InterPro"/>
</dbReference>
<evidence type="ECO:0000256" key="3">
    <source>
        <dbReference type="ARBA" id="ARBA00022490"/>
    </source>
</evidence>
<sequence length="34" mass="3729">MAYHSSFANSKFRLGNMALLPIRTSYSGPAPIET</sequence>
<dbReference type="Proteomes" id="UP000676336">
    <property type="component" value="Unassembled WGS sequence"/>
</dbReference>
<evidence type="ECO:0000313" key="6">
    <source>
        <dbReference type="EMBL" id="CAF5222020.1"/>
    </source>
</evidence>
<dbReference type="InterPro" id="IPR007204">
    <property type="entry name" value="ARPC3"/>
</dbReference>
<reference evidence="6" key="1">
    <citation type="submission" date="2021-02" db="EMBL/GenBank/DDBJ databases">
        <authorList>
            <person name="Nowell W R."/>
        </authorList>
    </citation>
    <scope>NUCLEOTIDE SEQUENCE</scope>
</reference>
<accession>A0A8S3JX36</accession>
<gene>
    <name evidence="6" type="ORF">SMN809_LOCUS82644</name>
</gene>
<dbReference type="InterPro" id="IPR036753">
    <property type="entry name" value="ARPC3_sf"/>
</dbReference>
<comment type="subcellular location">
    <subcellularLocation>
        <location evidence="1">Cytoplasm</location>
        <location evidence="1">Cytoskeleton</location>
    </subcellularLocation>
</comment>
<dbReference type="EMBL" id="CAJOBI010352414">
    <property type="protein sequence ID" value="CAF5222020.1"/>
    <property type="molecule type" value="Genomic_DNA"/>
</dbReference>
<dbReference type="Gene3D" id="1.10.1760.10">
    <property type="entry name" value="Actin-related protein 2/3 complex subunit 3"/>
    <property type="match status" value="1"/>
</dbReference>
<organism evidence="6 7">
    <name type="scientific">Rotaria magnacalcarata</name>
    <dbReference type="NCBI Taxonomy" id="392030"/>
    <lineage>
        <taxon>Eukaryota</taxon>
        <taxon>Metazoa</taxon>
        <taxon>Spiralia</taxon>
        <taxon>Gnathifera</taxon>
        <taxon>Rotifera</taxon>
        <taxon>Eurotatoria</taxon>
        <taxon>Bdelloidea</taxon>
        <taxon>Philodinida</taxon>
        <taxon>Philodinidae</taxon>
        <taxon>Rotaria</taxon>
    </lineage>
</organism>
<proteinExistence type="inferred from homology"/>
<dbReference type="AlphaFoldDB" id="A0A8S3JX36"/>
<dbReference type="SUPFAM" id="SSF69060">
    <property type="entry name" value="Arp2/3 complex 21 kDa subunit ARPC3"/>
    <property type="match status" value="1"/>
</dbReference>
<comment type="caution">
    <text evidence="6">The sequence shown here is derived from an EMBL/GenBank/DDBJ whole genome shotgun (WGS) entry which is preliminary data.</text>
</comment>
<evidence type="ECO:0000313" key="7">
    <source>
        <dbReference type="Proteomes" id="UP000676336"/>
    </source>
</evidence>
<dbReference type="GO" id="GO:0034314">
    <property type="term" value="P:Arp2/3 complex-mediated actin nucleation"/>
    <property type="evidence" value="ECO:0007669"/>
    <property type="project" value="InterPro"/>
</dbReference>
<keyword evidence="3" id="KW-0963">Cytoplasm</keyword>
<dbReference type="Pfam" id="PF04062">
    <property type="entry name" value="P21-Arc"/>
    <property type="match status" value="1"/>
</dbReference>
<feature type="non-terminal residue" evidence="6">
    <location>
        <position position="1"/>
    </location>
</feature>
<keyword evidence="5" id="KW-0206">Cytoskeleton</keyword>
<evidence type="ECO:0000256" key="5">
    <source>
        <dbReference type="ARBA" id="ARBA00023212"/>
    </source>
</evidence>
<dbReference type="GO" id="GO:0005885">
    <property type="term" value="C:Arp2/3 protein complex"/>
    <property type="evidence" value="ECO:0007669"/>
    <property type="project" value="InterPro"/>
</dbReference>
<name>A0A8S3JX36_9BILA</name>
<evidence type="ECO:0000256" key="2">
    <source>
        <dbReference type="ARBA" id="ARBA00010856"/>
    </source>
</evidence>
<protein>
    <submittedName>
        <fullName evidence="6">Uncharacterized protein</fullName>
    </submittedName>
</protein>